<feature type="compositionally biased region" description="Basic and acidic residues" evidence="2">
    <location>
        <begin position="202"/>
        <end position="234"/>
    </location>
</feature>
<accession>A0A336MM49</accession>
<feature type="coiled-coil region" evidence="1">
    <location>
        <begin position="26"/>
        <end position="60"/>
    </location>
</feature>
<evidence type="ECO:0000256" key="1">
    <source>
        <dbReference type="SAM" id="Coils"/>
    </source>
</evidence>
<proteinExistence type="predicted"/>
<dbReference type="AlphaFoldDB" id="A0A336MM49"/>
<keyword evidence="1" id="KW-0175">Coiled coil</keyword>
<reference evidence="3" key="1">
    <citation type="submission" date="2018-07" db="EMBL/GenBank/DDBJ databases">
        <authorList>
            <person name="Quirk P.G."/>
            <person name="Krulwich T.A."/>
        </authorList>
    </citation>
    <scope>NUCLEOTIDE SEQUENCE</scope>
</reference>
<dbReference type="EMBL" id="UFQT01001716">
    <property type="protein sequence ID" value="SSX31502.1"/>
    <property type="molecule type" value="Genomic_DNA"/>
</dbReference>
<evidence type="ECO:0000256" key="2">
    <source>
        <dbReference type="SAM" id="MobiDB-lite"/>
    </source>
</evidence>
<organism evidence="3">
    <name type="scientific">Culicoides sonorensis</name>
    <name type="common">Biting midge</name>
    <dbReference type="NCBI Taxonomy" id="179676"/>
    <lineage>
        <taxon>Eukaryota</taxon>
        <taxon>Metazoa</taxon>
        <taxon>Ecdysozoa</taxon>
        <taxon>Arthropoda</taxon>
        <taxon>Hexapoda</taxon>
        <taxon>Insecta</taxon>
        <taxon>Pterygota</taxon>
        <taxon>Neoptera</taxon>
        <taxon>Endopterygota</taxon>
        <taxon>Diptera</taxon>
        <taxon>Nematocera</taxon>
        <taxon>Chironomoidea</taxon>
        <taxon>Ceratopogonidae</taxon>
        <taxon>Ceratopogoninae</taxon>
        <taxon>Culicoides</taxon>
        <taxon>Monoculicoides</taxon>
    </lineage>
</organism>
<name>A0A336MM49_CULSO</name>
<evidence type="ECO:0000313" key="3">
    <source>
        <dbReference type="EMBL" id="SSX31502.1"/>
    </source>
</evidence>
<feature type="coiled-coil region" evidence="1">
    <location>
        <begin position="110"/>
        <end position="137"/>
    </location>
</feature>
<protein>
    <submittedName>
        <fullName evidence="3">CSON003746 protein</fullName>
    </submittedName>
</protein>
<gene>
    <name evidence="3" type="primary">CSON003746</name>
</gene>
<feature type="region of interest" description="Disordered" evidence="2">
    <location>
        <begin position="192"/>
        <end position="234"/>
    </location>
</feature>
<dbReference type="VEuPathDB" id="VectorBase:CSON003746"/>
<sequence>MILRQGKEIQFTSILSYLTSIISISNKEKDDNIQRLSQEMQQMKEKSRNLQDENGNLSERNSIIQHQLNEVTEKLSKALLDQRNVLDENVQLEKSLNEKKSSIAEIYGVITEKEKELERFKMKLNELEKMKGNSSKERISVEQDFRSKPNEINHSIDKVRNVSEIGFTILGKEKNTSDQKLNEAIDNFLKRTDSRSSQLTSSREKVVKVHEYGTKSKNESKPKSKQEIENKKLDKRNVTRIESISEKNRLEKENEFHSTTSMGPEFQALPIPSMESHCNHDHMDCKTICHPIPPICDAICVCLPHDYDLCCSDVIQVHYDGCPNRCFGGESKREDFKNNSVMHNSGGKSSSDSSFYIDLLCESLGTSDEFSSCYIEFEKKLFDDLKYRKFKKFSNKKYNKKDFQAPHDLNKAMMIHESKSDFLFENIQKLPLPPQLPNTL</sequence>